<proteinExistence type="predicted"/>
<dbReference type="Pfam" id="PF19647">
    <property type="entry name" value="Septknot"/>
    <property type="match status" value="1"/>
</dbReference>
<dbReference type="KEGG" id="hcu:MUN79_08015"/>
<accession>A0A8T9Q8G7</accession>
<evidence type="ECO:0000313" key="4">
    <source>
        <dbReference type="Proteomes" id="UP000831796"/>
    </source>
</evidence>
<feature type="chain" id="PRO_5035872076" evidence="1">
    <location>
        <begin position="20"/>
        <end position="128"/>
    </location>
</feature>
<keyword evidence="1" id="KW-0732">Signal</keyword>
<name>A0A8T9Q8G7_9BACT</name>
<evidence type="ECO:0000256" key="1">
    <source>
        <dbReference type="SAM" id="SignalP"/>
    </source>
</evidence>
<evidence type="ECO:0000259" key="2">
    <source>
        <dbReference type="Pfam" id="PF19647"/>
    </source>
</evidence>
<dbReference type="EMBL" id="CP095046">
    <property type="protein sequence ID" value="UOQ73846.1"/>
    <property type="molecule type" value="Genomic_DNA"/>
</dbReference>
<evidence type="ECO:0000313" key="3">
    <source>
        <dbReference type="EMBL" id="UOQ73846.1"/>
    </source>
</evidence>
<feature type="signal peptide" evidence="1">
    <location>
        <begin position="1"/>
        <end position="19"/>
    </location>
</feature>
<gene>
    <name evidence="3" type="ORF">MUN79_08015</name>
</gene>
<organism evidence="3 4">
    <name type="scientific">Hymenobacter cellulosilyticus</name>
    <dbReference type="NCBI Taxonomy" id="2932248"/>
    <lineage>
        <taxon>Bacteria</taxon>
        <taxon>Pseudomonadati</taxon>
        <taxon>Bacteroidota</taxon>
        <taxon>Cytophagia</taxon>
        <taxon>Cytophagales</taxon>
        <taxon>Hymenobacteraceae</taxon>
        <taxon>Hymenobacter</taxon>
    </lineage>
</organism>
<dbReference type="InterPro" id="IPR046148">
    <property type="entry name" value="Septknot"/>
</dbReference>
<sequence>MLASLLLSGLLALNPFRPALPVPFVAPAAAPVGSIDPCRIYGSIYLETDPNRRSYCFATVYLEPDEAFADLLVYQEDNKLFADKAGFWYQTPTRDFADYVLFVTDKRALADFYIYYTKSRSFAGCRKQ</sequence>
<protein>
    <submittedName>
        <fullName evidence="3">DUF6150 family protein</fullName>
    </submittedName>
</protein>
<dbReference type="AlphaFoldDB" id="A0A8T9Q8G7"/>
<reference evidence="3" key="1">
    <citation type="submission" date="2022-04" db="EMBL/GenBank/DDBJ databases">
        <title>Hymenobacter sp. isolated from the air.</title>
        <authorList>
            <person name="Won M."/>
            <person name="Lee C.-M."/>
            <person name="Woen H.-Y."/>
            <person name="Kwon S.-W."/>
        </authorList>
    </citation>
    <scope>NUCLEOTIDE SEQUENCE</scope>
    <source>
        <strain evidence="3">5116S-3</strain>
    </source>
</reference>
<dbReference type="RefSeq" id="WP_244677194.1">
    <property type="nucleotide sequence ID" value="NZ_CP095046.1"/>
</dbReference>
<keyword evidence="4" id="KW-1185">Reference proteome</keyword>
<feature type="domain" description="7(1) septoil knot" evidence="2">
    <location>
        <begin position="38"/>
        <end position="126"/>
    </location>
</feature>
<dbReference type="Proteomes" id="UP000831796">
    <property type="component" value="Chromosome"/>
</dbReference>